<dbReference type="Proteomes" id="UP000179807">
    <property type="component" value="Unassembled WGS sequence"/>
</dbReference>
<dbReference type="EMBL" id="MLAK01000002">
    <property type="protein sequence ID" value="OHT17517.1"/>
    <property type="molecule type" value="Genomic_DNA"/>
</dbReference>
<protein>
    <submittedName>
        <fullName evidence="8">Myb-like DNA-binding domain containing protein</fullName>
    </submittedName>
</protein>
<evidence type="ECO:0000259" key="6">
    <source>
        <dbReference type="PROSITE" id="PS51293"/>
    </source>
</evidence>
<dbReference type="InterPro" id="IPR017930">
    <property type="entry name" value="Myb_dom"/>
</dbReference>
<dbReference type="GO" id="GO:0001006">
    <property type="term" value="F:RNA polymerase III type 3 promoter sequence-specific DNA binding"/>
    <property type="evidence" value="ECO:0007669"/>
    <property type="project" value="TreeGrafter"/>
</dbReference>
<dbReference type="PANTHER" id="PTHR46621">
    <property type="entry name" value="SNRNA-ACTIVATING PROTEIN COMPLEX SUBUNIT 4"/>
    <property type="match status" value="1"/>
</dbReference>
<dbReference type="CDD" id="cd00167">
    <property type="entry name" value="SANT"/>
    <property type="match status" value="2"/>
</dbReference>
<keyword evidence="9" id="KW-1185">Reference proteome</keyword>
<evidence type="ECO:0000256" key="3">
    <source>
        <dbReference type="ARBA" id="ARBA00023163"/>
    </source>
</evidence>
<feature type="domain" description="SANT" evidence="6">
    <location>
        <begin position="150"/>
        <end position="202"/>
    </location>
</feature>
<evidence type="ECO:0000256" key="4">
    <source>
        <dbReference type="ARBA" id="ARBA00023242"/>
    </source>
</evidence>
<dbReference type="Gene3D" id="1.10.10.60">
    <property type="entry name" value="Homeodomain-like"/>
    <property type="match status" value="2"/>
</dbReference>
<dbReference type="SUPFAM" id="SSF46689">
    <property type="entry name" value="Homeodomain-like"/>
    <property type="match status" value="2"/>
</dbReference>
<reference evidence="8" key="1">
    <citation type="submission" date="2016-10" db="EMBL/GenBank/DDBJ databases">
        <authorList>
            <person name="Benchimol M."/>
            <person name="Almeida L.G."/>
            <person name="Vasconcelos A.T."/>
            <person name="Perreira-Neves A."/>
            <person name="Rosa I.A."/>
            <person name="Tasca T."/>
            <person name="Bogo M.R."/>
            <person name="de Souza W."/>
        </authorList>
    </citation>
    <scope>NUCLEOTIDE SEQUENCE [LARGE SCALE GENOMIC DNA]</scope>
    <source>
        <strain evidence="8">K</strain>
    </source>
</reference>
<evidence type="ECO:0000259" key="7">
    <source>
        <dbReference type="PROSITE" id="PS51294"/>
    </source>
</evidence>
<name>A0A1J4L6E6_9EUKA</name>
<dbReference type="RefSeq" id="XP_068370653.1">
    <property type="nucleotide sequence ID" value="XM_068490762.1"/>
</dbReference>
<evidence type="ECO:0000256" key="1">
    <source>
        <dbReference type="ARBA" id="ARBA00023015"/>
    </source>
</evidence>
<dbReference type="GeneID" id="94825466"/>
<feature type="domain" description="Myb-like" evidence="5">
    <location>
        <begin position="94"/>
        <end position="146"/>
    </location>
</feature>
<dbReference type="InterPro" id="IPR001005">
    <property type="entry name" value="SANT/Myb"/>
</dbReference>
<feature type="domain" description="Myb-like" evidence="5">
    <location>
        <begin position="147"/>
        <end position="198"/>
    </location>
</feature>
<dbReference type="GO" id="GO:0042795">
    <property type="term" value="P:snRNA transcription by RNA polymerase II"/>
    <property type="evidence" value="ECO:0007669"/>
    <property type="project" value="TreeGrafter"/>
</dbReference>
<comment type="caution">
    <text evidence="8">The sequence shown here is derived from an EMBL/GenBank/DDBJ whole genome shotgun (WGS) entry which is preliminary data.</text>
</comment>
<accession>A0A1J4L6E6</accession>
<dbReference type="Pfam" id="PF00249">
    <property type="entry name" value="Myb_DNA-binding"/>
    <property type="match status" value="2"/>
</dbReference>
<dbReference type="GO" id="GO:0042796">
    <property type="term" value="P:snRNA transcription by RNA polymerase III"/>
    <property type="evidence" value="ECO:0007669"/>
    <property type="project" value="TreeGrafter"/>
</dbReference>
<dbReference type="AlphaFoldDB" id="A0A1J4L6E6"/>
<keyword evidence="2" id="KW-0238">DNA-binding</keyword>
<keyword evidence="4" id="KW-0539">Nucleus</keyword>
<dbReference type="InterPro" id="IPR009057">
    <property type="entry name" value="Homeodomain-like_sf"/>
</dbReference>
<sequence length="328" mass="37562">MNACKHTTPLFTIAKSFIADSCRHNDLQKQEECLVVIKSFIKGEIELDVASQKVRELIGSTSPIDKIQNILTVSPNPLPSHDNNNSDNDPLVANKKRKLNPWSEAEDLRLYAGIYKYGLEDWNTVARFVGNSRTRAQCSQRWSRGLDPHIKKCSWTTEEEKRLVELVNIHGMKAWTLISQKLGNRSDVQCRYHYNQIIKHNKANFDLTINSEGSTHVPEPTLKAQPGRKSDPTIKIEPIKIIPKTNTFDTSSFEPFQENLSKGLIFEQTDNSTKNPIFDLSHGLENWSIIEKAIGKSSLIWNYDDHWLFSNTYEEPGKEFGFSFDFSF</sequence>
<feature type="domain" description="HTH myb-type" evidence="7">
    <location>
        <begin position="94"/>
        <end position="144"/>
    </location>
</feature>
<keyword evidence="3" id="KW-0804">Transcription</keyword>
<evidence type="ECO:0000313" key="8">
    <source>
        <dbReference type="EMBL" id="OHT17517.1"/>
    </source>
</evidence>
<organism evidence="8 9">
    <name type="scientific">Tritrichomonas foetus</name>
    <dbReference type="NCBI Taxonomy" id="1144522"/>
    <lineage>
        <taxon>Eukaryota</taxon>
        <taxon>Metamonada</taxon>
        <taxon>Parabasalia</taxon>
        <taxon>Tritrichomonadida</taxon>
        <taxon>Tritrichomonadidae</taxon>
        <taxon>Tritrichomonas</taxon>
    </lineage>
</organism>
<evidence type="ECO:0000313" key="9">
    <source>
        <dbReference type="Proteomes" id="UP000179807"/>
    </source>
</evidence>
<dbReference type="PROSITE" id="PS51294">
    <property type="entry name" value="HTH_MYB"/>
    <property type="match status" value="2"/>
</dbReference>
<gene>
    <name evidence="8" type="ORF">TRFO_02563</name>
</gene>
<keyword evidence="1" id="KW-0805">Transcription regulation</keyword>
<dbReference type="SMART" id="SM00717">
    <property type="entry name" value="SANT"/>
    <property type="match status" value="2"/>
</dbReference>
<dbReference type="InterPro" id="IPR051575">
    <property type="entry name" value="Myb-like_DNA-bd"/>
</dbReference>
<dbReference type="VEuPathDB" id="TrichDB:TRFO_02563"/>
<dbReference type="PANTHER" id="PTHR46621:SF1">
    <property type="entry name" value="SNRNA-ACTIVATING PROTEIN COMPLEX SUBUNIT 4"/>
    <property type="match status" value="1"/>
</dbReference>
<dbReference type="GO" id="GO:0000978">
    <property type="term" value="F:RNA polymerase II cis-regulatory region sequence-specific DNA binding"/>
    <property type="evidence" value="ECO:0007669"/>
    <property type="project" value="TreeGrafter"/>
</dbReference>
<feature type="domain" description="HTH myb-type" evidence="7">
    <location>
        <begin position="147"/>
        <end position="202"/>
    </location>
</feature>
<evidence type="ECO:0000256" key="2">
    <source>
        <dbReference type="ARBA" id="ARBA00023125"/>
    </source>
</evidence>
<proteinExistence type="predicted"/>
<dbReference type="InterPro" id="IPR017884">
    <property type="entry name" value="SANT_dom"/>
</dbReference>
<dbReference type="PROSITE" id="PS50090">
    <property type="entry name" value="MYB_LIKE"/>
    <property type="match status" value="2"/>
</dbReference>
<dbReference type="GO" id="GO:0019185">
    <property type="term" value="C:snRNA-activating protein complex"/>
    <property type="evidence" value="ECO:0007669"/>
    <property type="project" value="TreeGrafter"/>
</dbReference>
<dbReference type="OrthoDB" id="2143914at2759"/>
<dbReference type="PROSITE" id="PS51293">
    <property type="entry name" value="SANT"/>
    <property type="match status" value="1"/>
</dbReference>
<evidence type="ECO:0000259" key="5">
    <source>
        <dbReference type="PROSITE" id="PS50090"/>
    </source>
</evidence>